<dbReference type="Pfam" id="PF13360">
    <property type="entry name" value="PQQ_2"/>
    <property type="match status" value="1"/>
</dbReference>
<evidence type="ECO:0000256" key="1">
    <source>
        <dbReference type="SAM" id="SignalP"/>
    </source>
</evidence>
<dbReference type="SUPFAM" id="SSF50998">
    <property type="entry name" value="Quinoprotein alcohol dehydrogenase-like"/>
    <property type="match status" value="1"/>
</dbReference>
<evidence type="ECO:0000259" key="2">
    <source>
        <dbReference type="Pfam" id="PF13360"/>
    </source>
</evidence>
<accession>A0A5C5X464</accession>
<organism evidence="3 4">
    <name type="scientific">Thalassoglobus neptunius</name>
    <dbReference type="NCBI Taxonomy" id="1938619"/>
    <lineage>
        <taxon>Bacteria</taxon>
        <taxon>Pseudomonadati</taxon>
        <taxon>Planctomycetota</taxon>
        <taxon>Planctomycetia</taxon>
        <taxon>Planctomycetales</taxon>
        <taxon>Planctomycetaceae</taxon>
        <taxon>Thalassoglobus</taxon>
    </lineage>
</organism>
<dbReference type="AlphaFoldDB" id="A0A5C5X464"/>
<feature type="signal peptide" evidence="1">
    <location>
        <begin position="1"/>
        <end position="18"/>
    </location>
</feature>
<dbReference type="Gene3D" id="2.130.10.10">
    <property type="entry name" value="YVTN repeat-like/Quinoprotein amine dehydrogenase"/>
    <property type="match status" value="1"/>
</dbReference>
<feature type="chain" id="PRO_5022920771" evidence="1">
    <location>
        <begin position="19"/>
        <end position="432"/>
    </location>
</feature>
<evidence type="ECO:0000313" key="4">
    <source>
        <dbReference type="Proteomes" id="UP000317243"/>
    </source>
</evidence>
<comment type="caution">
    <text evidence="3">The sequence shown here is derived from an EMBL/GenBank/DDBJ whole genome shotgun (WGS) entry which is preliminary data.</text>
</comment>
<dbReference type="PANTHER" id="PTHR34512">
    <property type="entry name" value="CELL SURFACE PROTEIN"/>
    <property type="match status" value="1"/>
</dbReference>
<keyword evidence="1" id="KW-0732">Signal</keyword>
<keyword evidence="4" id="KW-1185">Reference proteome</keyword>
<protein>
    <submittedName>
        <fullName evidence="3">Outer membrane biogenesis protein BamB</fullName>
    </submittedName>
</protein>
<feature type="domain" description="Pyrrolo-quinoline quinone repeat" evidence="2">
    <location>
        <begin position="118"/>
        <end position="352"/>
    </location>
</feature>
<name>A0A5C5X464_9PLAN</name>
<dbReference type="OrthoDB" id="244732at2"/>
<evidence type="ECO:0000313" key="3">
    <source>
        <dbReference type="EMBL" id="TWT57764.1"/>
    </source>
</evidence>
<dbReference type="Gene3D" id="2.40.10.480">
    <property type="match status" value="1"/>
</dbReference>
<dbReference type="Proteomes" id="UP000317243">
    <property type="component" value="Unassembled WGS sequence"/>
</dbReference>
<dbReference type="PANTHER" id="PTHR34512:SF30">
    <property type="entry name" value="OUTER MEMBRANE PROTEIN ASSEMBLY FACTOR BAMB"/>
    <property type="match status" value="1"/>
</dbReference>
<dbReference type="InterPro" id="IPR011047">
    <property type="entry name" value="Quinoprotein_ADH-like_sf"/>
</dbReference>
<dbReference type="EMBL" id="SIHI01000001">
    <property type="protein sequence ID" value="TWT57764.1"/>
    <property type="molecule type" value="Genomic_DNA"/>
</dbReference>
<gene>
    <name evidence="3" type="ORF">KOR42_11300</name>
</gene>
<proteinExistence type="predicted"/>
<dbReference type="RefSeq" id="WP_146507690.1">
    <property type="nucleotide sequence ID" value="NZ_SIHI01000001.1"/>
</dbReference>
<sequence precursor="true">MAKICPYLLVLVCSVALGENWPQWRGPQNDGISTATDVPTNWSQTENVVWRVPLPGPAGATPVVWDDKIFVSSIEGDDLVLLGISTDGEILWKRTVGTGNKDARGGEGNSASPSPCTDGELVWIFYGTGDLACFTVDGEPVWDFNVQDRYGEFDIQFGMTSTPVLHDDALFLQLIHGTMRGDYTVGKIIKLDKRNGEEIWAVDRPSDAKFECKHSYASPFLYDDGETQFLVTHGADYTAGHSIDDGKELWRFEGLNGPSSYNTRKFDPTFRFVSSPGVSDGSIIIPTAKAGPTIALKVSDALQGNVTEEPAALRWFLDKTPDVSIPLIHDGLVYCFRKDGRVFCCDLETGEEHYYERTHTAQHRSSPIFVDGHLIWCAKDGHCTVLKAGPEFEIVSEIEMNEPITASPVVANGTLYLRTYDALYAIRSRDSQ</sequence>
<dbReference type="InterPro" id="IPR002372">
    <property type="entry name" value="PQQ_rpt_dom"/>
</dbReference>
<dbReference type="InterPro" id="IPR015943">
    <property type="entry name" value="WD40/YVTN_repeat-like_dom_sf"/>
</dbReference>
<reference evidence="3 4" key="1">
    <citation type="submission" date="2019-02" db="EMBL/GenBank/DDBJ databases">
        <title>Deep-cultivation of Planctomycetes and their phenomic and genomic characterization uncovers novel biology.</title>
        <authorList>
            <person name="Wiegand S."/>
            <person name="Jogler M."/>
            <person name="Boedeker C."/>
            <person name="Pinto D."/>
            <person name="Vollmers J."/>
            <person name="Rivas-Marin E."/>
            <person name="Kohn T."/>
            <person name="Peeters S.H."/>
            <person name="Heuer A."/>
            <person name="Rast P."/>
            <person name="Oberbeckmann S."/>
            <person name="Bunk B."/>
            <person name="Jeske O."/>
            <person name="Meyerdierks A."/>
            <person name="Storesund J.E."/>
            <person name="Kallscheuer N."/>
            <person name="Luecker S."/>
            <person name="Lage O.M."/>
            <person name="Pohl T."/>
            <person name="Merkel B.J."/>
            <person name="Hornburger P."/>
            <person name="Mueller R.-W."/>
            <person name="Bruemmer F."/>
            <person name="Labrenz M."/>
            <person name="Spormann A.M."/>
            <person name="Op Den Camp H."/>
            <person name="Overmann J."/>
            <person name="Amann R."/>
            <person name="Jetten M.S.M."/>
            <person name="Mascher T."/>
            <person name="Medema M.H."/>
            <person name="Devos D.P."/>
            <person name="Kaster A.-K."/>
            <person name="Ovreas L."/>
            <person name="Rohde M."/>
            <person name="Galperin M.Y."/>
            <person name="Jogler C."/>
        </authorList>
    </citation>
    <scope>NUCLEOTIDE SEQUENCE [LARGE SCALE GENOMIC DNA]</scope>
    <source>
        <strain evidence="3 4">KOR42</strain>
    </source>
</reference>